<dbReference type="EMBL" id="JAMZFV010000021">
    <property type="protein sequence ID" value="MCP1110996.1"/>
    <property type="molecule type" value="Genomic_DNA"/>
</dbReference>
<sequence>MGSENQFTNRMAERQARIKKKRLKRQLFLFGLFVVAALVIWIIIFANMHHYVKQFPKDKIADNIIIASLNVSGMTKKEATELFAASQTRVDQVVITAKVNDQEVQMQAAALGLAYKDVDKVIDEALAYGSRGGTVSRYFRLKKLAKEGKTFKEDLQLDKDLADAVFAEQVAPLCLQPKDAAITHVDGKFAIEEEQTGFTLDLEKTRAALEKKVNDKWDYGDIVVEVVEKKQEPRVKKSDLEGITDLLGSSNTAAGSGARVQNIQVGTEKLNGSIIMPGEELSFLSKVVPFTAENGYAQAGVYEENRVVDDYGGGICQVSTTLYNAAIYAELEIVERYPHSMTVAYVYPSMDAAIADDMLDLVIKNPYDQPVYVEGFLDGNGLINFNIYGKETREAGRVVSFESETLNTEASKAVYEEDPSMNFGTMKSEGHASDGKDAQLWKIVTINGEEVSREVFNTSHYTTSNVKIKVGSAGASSSVLSALHGAIARQSESEINAVIAGGSGGSSDASE</sequence>
<evidence type="ECO:0000313" key="4">
    <source>
        <dbReference type="EMBL" id="MCP1110996.1"/>
    </source>
</evidence>
<evidence type="ECO:0000259" key="3">
    <source>
        <dbReference type="PROSITE" id="PS51109"/>
    </source>
</evidence>
<keyword evidence="2" id="KW-0812">Transmembrane</keyword>
<dbReference type="InterPro" id="IPR011098">
    <property type="entry name" value="G5_dom"/>
</dbReference>
<feature type="transmembrane region" description="Helical" evidence="2">
    <location>
        <begin position="27"/>
        <end position="48"/>
    </location>
</feature>
<dbReference type="Gene3D" id="2.20.230.10">
    <property type="entry name" value="Resuscitation-promoting factor rpfb"/>
    <property type="match status" value="1"/>
</dbReference>
<dbReference type="SMART" id="SM01208">
    <property type="entry name" value="G5"/>
    <property type="match status" value="1"/>
</dbReference>
<dbReference type="PANTHER" id="PTHR35788:SF1">
    <property type="entry name" value="EXPORTED PROTEIN"/>
    <property type="match status" value="1"/>
</dbReference>
<accession>A0ABT1EJW9</accession>
<protein>
    <submittedName>
        <fullName evidence="4">VanW family protein</fullName>
    </submittedName>
</protein>
<dbReference type="InterPro" id="IPR052913">
    <property type="entry name" value="Glycopeptide_resist_protein"/>
</dbReference>
<dbReference type="Proteomes" id="UP001523565">
    <property type="component" value="Unassembled WGS sequence"/>
</dbReference>
<comment type="caution">
    <text evidence="4">The sequence shown here is derived from an EMBL/GenBank/DDBJ whole genome shotgun (WGS) entry which is preliminary data.</text>
</comment>
<gene>
    <name evidence="4" type="ORF">NK118_12115</name>
</gene>
<proteinExistence type="predicted"/>
<keyword evidence="5" id="KW-1185">Reference proteome</keyword>
<name>A0ABT1EJW9_9FIRM</name>
<reference evidence="4 5" key="1">
    <citation type="journal article" date="2022" name="Genome Biol. Evol.">
        <title>Host diet, physiology and behaviors set the stage for Lachnospiraceae cladogenesis.</title>
        <authorList>
            <person name="Vera-Ponce De Leon A."/>
            <person name="Schneider M."/>
            <person name="Jahnes B.C."/>
            <person name="Sadowski V."/>
            <person name="Camuy-Velez L.A."/>
            <person name="Duan J."/>
            <person name="Sabree Z.L."/>
        </authorList>
    </citation>
    <scope>NUCLEOTIDE SEQUENCE [LARGE SCALE GENOMIC DNA]</scope>
    <source>
        <strain evidence="4 5">PAL227</strain>
    </source>
</reference>
<dbReference type="Pfam" id="PF12229">
    <property type="entry name" value="PG_binding_4"/>
    <property type="match status" value="1"/>
</dbReference>
<dbReference type="RefSeq" id="WP_262069877.1">
    <property type="nucleotide sequence ID" value="NZ_JAMXOC010000021.1"/>
</dbReference>
<dbReference type="InterPro" id="IPR022029">
    <property type="entry name" value="YoaR-like_PG-bd"/>
</dbReference>
<dbReference type="Pfam" id="PF04294">
    <property type="entry name" value="VanW"/>
    <property type="match status" value="1"/>
</dbReference>
<keyword evidence="2" id="KW-1133">Transmembrane helix</keyword>
<evidence type="ECO:0000313" key="5">
    <source>
        <dbReference type="Proteomes" id="UP001523565"/>
    </source>
</evidence>
<dbReference type="PROSITE" id="PS51109">
    <property type="entry name" value="G5"/>
    <property type="match status" value="1"/>
</dbReference>
<evidence type="ECO:0000256" key="2">
    <source>
        <dbReference type="SAM" id="Phobius"/>
    </source>
</evidence>
<evidence type="ECO:0000256" key="1">
    <source>
        <dbReference type="ARBA" id="ARBA00022729"/>
    </source>
</evidence>
<dbReference type="PANTHER" id="PTHR35788">
    <property type="entry name" value="EXPORTED PROTEIN-RELATED"/>
    <property type="match status" value="1"/>
</dbReference>
<keyword evidence="2" id="KW-0472">Membrane</keyword>
<dbReference type="InterPro" id="IPR007391">
    <property type="entry name" value="Vancomycin_resist_VanW"/>
</dbReference>
<keyword evidence="1" id="KW-0732">Signal</keyword>
<dbReference type="Pfam" id="PF07501">
    <property type="entry name" value="G5"/>
    <property type="match status" value="1"/>
</dbReference>
<feature type="domain" description="G5" evidence="3">
    <location>
        <begin position="395"/>
        <end position="474"/>
    </location>
</feature>
<organism evidence="4 5">
    <name type="scientific">Ohessyouella blattaphilus</name>
    <dbReference type="NCBI Taxonomy" id="2949333"/>
    <lineage>
        <taxon>Bacteria</taxon>
        <taxon>Bacillati</taxon>
        <taxon>Bacillota</taxon>
        <taxon>Clostridia</taxon>
        <taxon>Lachnospirales</taxon>
        <taxon>Lachnospiraceae</taxon>
        <taxon>Ohessyouella</taxon>
    </lineage>
</organism>